<proteinExistence type="predicted"/>
<feature type="region of interest" description="Disordered" evidence="1">
    <location>
        <begin position="198"/>
        <end position="222"/>
    </location>
</feature>
<dbReference type="EMBL" id="JAHHHV010000080">
    <property type="protein sequence ID" value="MBW4467729.1"/>
    <property type="molecule type" value="Genomic_DNA"/>
</dbReference>
<name>A0A951U6A8_9CYAN</name>
<dbReference type="AlphaFoldDB" id="A0A951U6A8"/>
<dbReference type="Proteomes" id="UP000707356">
    <property type="component" value="Unassembled WGS sequence"/>
</dbReference>
<dbReference type="InterPro" id="IPR014951">
    <property type="entry name" value="DUF1822"/>
</dbReference>
<protein>
    <submittedName>
        <fullName evidence="2">DUF1822 family protein</fullName>
    </submittedName>
</protein>
<gene>
    <name evidence="2" type="ORF">KME07_20065</name>
</gene>
<reference evidence="2" key="1">
    <citation type="submission" date="2021-05" db="EMBL/GenBank/DDBJ databases">
        <authorList>
            <person name="Pietrasiak N."/>
            <person name="Ward R."/>
            <person name="Stajich J.E."/>
            <person name="Kurbessoian T."/>
        </authorList>
    </citation>
    <scope>NUCLEOTIDE SEQUENCE</scope>
    <source>
        <strain evidence="2">GSE-TBD4-15B</strain>
    </source>
</reference>
<evidence type="ECO:0000313" key="3">
    <source>
        <dbReference type="Proteomes" id="UP000707356"/>
    </source>
</evidence>
<evidence type="ECO:0000313" key="2">
    <source>
        <dbReference type="EMBL" id="MBW4467729.1"/>
    </source>
</evidence>
<reference evidence="2" key="2">
    <citation type="journal article" date="2022" name="Microbiol. Resour. Announc.">
        <title>Metagenome Sequencing to Explore Phylogenomics of Terrestrial Cyanobacteria.</title>
        <authorList>
            <person name="Ward R.D."/>
            <person name="Stajich J.E."/>
            <person name="Johansen J.R."/>
            <person name="Huntemann M."/>
            <person name="Clum A."/>
            <person name="Foster B."/>
            <person name="Foster B."/>
            <person name="Roux S."/>
            <person name="Palaniappan K."/>
            <person name="Varghese N."/>
            <person name="Mukherjee S."/>
            <person name="Reddy T.B.K."/>
            <person name="Daum C."/>
            <person name="Copeland A."/>
            <person name="Chen I.A."/>
            <person name="Ivanova N.N."/>
            <person name="Kyrpides N.C."/>
            <person name="Shapiro N."/>
            <person name="Eloe-Fadrosh E.A."/>
            <person name="Pietrasiak N."/>
        </authorList>
    </citation>
    <scope>NUCLEOTIDE SEQUENCE</scope>
    <source>
        <strain evidence="2">GSE-TBD4-15B</strain>
    </source>
</reference>
<accession>A0A951U6A8</accession>
<sequence>MSIATLLRMPVPLPREAHAKAAQFAAEQATTAKGKQVYLNTLAVYAVHTYLNWLEISTDLTQSDCWQPGLRAIFDIADLAIPEVGLLECRPVLPGDAAFAVPISATDRIGYVAVQFQEDLNTVELLGFVRAAADQLAQSAEQAIAPIEIQLQDLLPLDALLNLLHPEAAINDLRQWLEGQFSEKWRSVEELVPSRFRNSRSGSRSAMGSNSPEQEPRYAEASSVTRATAIQLTQSGQSGQSGQLEQTVVLVVQVLSVVAAENSLNVCLKLYPDQASTCLPSQLKVAALDESGTVILESQPKEESVWTELELLDCRPGERFSVRISIGESSVIEEFCV</sequence>
<dbReference type="Pfam" id="PF08852">
    <property type="entry name" value="DUF1822"/>
    <property type="match status" value="1"/>
</dbReference>
<organism evidence="2 3">
    <name type="scientific">Pegethrix bostrychoides GSE-TBD4-15B</name>
    <dbReference type="NCBI Taxonomy" id="2839662"/>
    <lineage>
        <taxon>Bacteria</taxon>
        <taxon>Bacillati</taxon>
        <taxon>Cyanobacteriota</taxon>
        <taxon>Cyanophyceae</taxon>
        <taxon>Oculatellales</taxon>
        <taxon>Oculatellaceae</taxon>
        <taxon>Pegethrix</taxon>
    </lineage>
</organism>
<evidence type="ECO:0000256" key="1">
    <source>
        <dbReference type="SAM" id="MobiDB-lite"/>
    </source>
</evidence>
<comment type="caution">
    <text evidence="2">The sequence shown here is derived from an EMBL/GenBank/DDBJ whole genome shotgun (WGS) entry which is preliminary data.</text>
</comment>